<evidence type="ECO:0000313" key="2">
    <source>
        <dbReference type="Proteomes" id="UP001179280"/>
    </source>
</evidence>
<dbReference type="Proteomes" id="UP001179280">
    <property type="component" value="Unassembled WGS sequence"/>
</dbReference>
<gene>
    <name evidence="1" type="ORF">JOC54_004662</name>
</gene>
<name>A0ABS2T0Q7_9BACI</name>
<sequence length="73" mass="8476">MYVGRDLTELEGVDPADWTDKELAFFHHGMQQLTAYLNTQGNSRHQTIIKEIEKRGGFHREATWTNGSEIHFD</sequence>
<accession>A0ABS2T0Q7</accession>
<evidence type="ECO:0008006" key="3">
    <source>
        <dbReference type="Google" id="ProtNLM"/>
    </source>
</evidence>
<evidence type="ECO:0000313" key="1">
    <source>
        <dbReference type="EMBL" id="MBM7841358.1"/>
    </source>
</evidence>
<dbReference type="RefSeq" id="WP_035422301.1">
    <property type="nucleotide sequence ID" value="NZ_JAFBCV010000032.1"/>
</dbReference>
<reference evidence="1" key="1">
    <citation type="submission" date="2021-01" db="EMBL/GenBank/DDBJ databases">
        <title>Genomic Encyclopedia of Type Strains, Phase IV (KMG-IV): sequencing the most valuable type-strain genomes for metagenomic binning, comparative biology and taxonomic classification.</title>
        <authorList>
            <person name="Goeker M."/>
        </authorList>
    </citation>
    <scope>NUCLEOTIDE SEQUENCE</scope>
    <source>
        <strain evidence="1">DSM 21943</strain>
    </source>
</reference>
<comment type="caution">
    <text evidence="1">The sequence shown here is derived from an EMBL/GenBank/DDBJ whole genome shotgun (WGS) entry which is preliminary data.</text>
</comment>
<dbReference type="EMBL" id="JAFBCV010000032">
    <property type="protein sequence ID" value="MBM7841358.1"/>
    <property type="molecule type" value="Genomic_DNA"/>
</dbReference>
<proteinExistence type="predicted"/>
<keyword evidence="2" id="KW-1185">Reference proteome</keyword>
<organism evidence="1 2">
    <name type="scientific">Shouchella xiaoxiensis</name>
    <dbReference type="NCBI Taxonomy" id="766895"/>
    <lineage>
        <taxon>Bacteria</taxon>
        <taxon>Bacillati</taxon>
        <taxon>Bacillota</taxon>
        <taxon>Bacilli</taxon>
        <taxon>Bacillales</taxon>
        <taxon>Bacillaceae</taxon>
        <taxon>Shouchella</taxon>
    </lineage>
</organism>
<protein>
    <recommendedName>
        <fullName evidence="3">YfhS protein</fullName>
    </recommendedName>
</protein>